<accession>A0AAW1S1R1</accession>
<comment type="caution">
    <text evidence="2">The sequence shown here is derived from an EMBL/GenBank/DDBJ whole genome shotgun (WGS) entry which is preliminary data.</text>
</comment>
<protein>
    <submittedName>
        <fullName evidence="2">Uncharacterized protein</fullName>
    </submittedName>
</protein>
<name>A0AAW1S1R1_9CHLO</name>
<proteinExistence type="predicted"/>
<evidence type="ECO:0000313" key="3">
    <source>
        <dbReference type="Proteomes" id="UP001445335"/>
    </source>
</evidence>
<evidence type="ECO:0000313" key="2">
    <source>
        <dbReference type="EMBL" id="KAK9839782.1"/>
    </source>
</evidence>
<reference evidence="2 3" key="1">
    <citation type="journal article" date="2024" name="Nat. Commun.">
        <title>Phylogenomics reveals the evolutionary origins of lichenization in chlorophyte algae.</title>
        <authorList>
            <person name="Puginier C."/>
            <person name="Libourel C."/>
            <person name="Otte J."/>
            <person name="Skaloud P."/>
            <person name="Haon M."/>
            <person name="Grisel S."/>
            <person name="Petersen M."/>
            <person name="Berrin J.G."/>
            <person name="Delaux P.M."/>
            <person name="Dal Grande F."/>
            <person name="Keller J."/>
        </authorList>
    </citation>
    <scope>NUCLEOTIDE SEQUENCE [LARGE SCALE GENOMIC DNA]</scope>
    <source>
        <strain evidence="2 3">SAG 245.80</strain>
    </source>
</reference>
<gene>
    <name evidence="2" type="ORF">WJX81_001195</name>
</gene>
<dbReference type="AlphaFoldDB" id="A0AAW1S1R1"/>
<organism evidence="2 3">
    <name type="scientific">Elliptochloris bilobata</name>
    <dbReference type="NCBI Taxonomy" id="381761"/>
    <lineage>
        <taxon>Eukaryota</taxon>
        <taxon>Viridiplantae</taxon>
        <taxon>Chlorophyta</taxon>
        <taxon>core chlorophytes</taxon>
        <taxon>Trebouxiophyceae</taxon>
        <taxon>Trebouxiophyceae incertae sedis</taxon>
        <taxon>Elliptochloris clade</taxon>
        <taxon>Elliptochloris</taxon>
    </lineage>
</organism>
<evidence type="ECO:0000256" key="1">
    <source>
        <dbReference type="SAM" id="MobiDB-lite"/>
    </source>
</evidence>
<feature type="region of interest" description="Disordered" evidence="1">
    <location>
        <begin position="64"/>
        <end position="110"/>
    </location>
</feature>
<feature type="region of interest" description="Disordered" evidence="1">
    <location>
        <begin position="1"/>
        <end position="28"/>
    </location>
</feature>
<keyword evidence="3" id="KW-1185">Reference proteome</keyword>
<sequence>MAPGSGQALGPGSAGSSPASTVTLRLSTINPMASPADAATAFDEEESGIADVCDSMSDTVLLASPVRGAASQSPGARSGASPWRSPRALPLRWSGELSPSVSPHGRASVGGQGVLTQRASWGSSFALSAAERVGREHPGPADAAQGGSASAVLKGWANGNQRESWDAAERQLQALSASLLHARGNPANALPAGTQNVEAVQDRWQGGAALRAAKAAGAGSAVLVRVTDDILTAQ</sequence>
<dbReference type="Proteomes" id="UP001445335">
    <property type="component" value="Unassembled WGS sequence"/>
</dbReference>
<dbReference type="EMBL" id="JALJOU010000014">
    <property type="protein sequence ID" value="KAK9839782.1"/>
    <property type="molecule type" value="Genomic_DNA"/>
</dbReference>